<dbReference type="EMBL" id="KI965461">
    <property type="protein sequence ID" value="EUD68838.1"/>
    <property type="molecule type" value="Genomic_DNA"/>
</dbReference>
<dbReference type="Proteomes" id="UP000030640">
    <property type="component" value="Unassembled WGS sequence"/>
</dbReference>
<organism evidence="2 3">
    <name type="scientific">Plasmodium inui San Antonio 1</name>
    <dbReference type="NCBI Taxonomy" id="1237626"/>
    <lineage>
        <taxon>Eukaryota</taxon>
        <taxon>Sar</taxon>
        <taxon>Alveolata</taxon>
        <taxon>Apicomplexa</taxon>
        <taxon>Aconoidasida</taxon>
        <taxon>Haemosporida</taxon>
        <taxon>Plasmodiidae</taxon>
        <taxon>Plasmodium</taxon>
        <taxon>Plasmodium (Plasmodium)</taxon>
    </lineage>
</organism>
<reference evidence="2 3" key="1">
    <citation type="submission" date="2013-02" db="EMBL/GenBank/DDBJ databases">
        <title>The Genome Sequence of Plasmodium inui San Antonio 1.</title>
        <authorList>
            <consortium name="The Broad Institute Genome Sequencing Platform"/>
            <consortium name="The Broad Institute Genome Sequencing Center for Infectious Disease"/>
            <person name="Neafsey D."/>
            <person name="Cheeseman I."/>
            <person name="Volkman S."/>
            <person name="Adams J."/>
            <person name="Walker B."/>
            <person name="Young S.K."/>
            <person name="Zeng Q."/>
            <person name="Gargeya S."/>
            <person name="Fitzgerald M."/>
            <person name="Haas B."/>
            <person name="Abouelleil A."/>
            <person name="Alvarado L."/>
            <person name="Arachchi H.M."/>
            <person name="Berlin A.M."/>
            <person name="Chapman S.B."/>
            <person name="Dewar J."/>
            <person name="Goldberg J."/>
            <person name="Griggs A."/>
            <person name="Gujja S."/>
            <person name="Hansen M."/>
            <person name="Howarth C."/>
            <person name="Imamovic A."/>
            <person name="Larimer J."/>
            <person name="McCowan C."/>
            <person name="Murphy C."/>
            <person name="Neiman D."/>
            <person name="Pearson M."/>
            <person name="Priest M."/>
            <person name="Roberts A."/>
            <person name="Saif S."/>
            <person name="Shea T."/>
            <person name="Sisk P."/>
            <person name="Sykes S."/>
            <person name="Wortman J."/>
            <person name="Nusbaum C."/>
            <person name="Birren B."/>
        </authorList>
    </citation>
    <scope>NUCLEOTIDE SEQUENCE [LARGE SCALE GENOMIC DNA]</scope>
    <source>
        <strain evidence="2 3">San Antonio 1</strain>
    </source>
</reference>
<dbReference type="GeneID" id="20035800"/>
<dbReference type="VEuPathDB" id="PlasmoDB:C922_00526"/>
<feature type="region of interest" description="Disordered" evidence="1">
    <location>
        <begin position="197"/>
        <end position="218"/>
    </location>
</feature>
<gene>
    <name evidence="2" type="ORF">C922_00526</name>
</gene>
<dbReference type="OrthoDB" id="419431at2759"/>
<feature type="compositionally biased region" description="Low complexity" evidence="1">
    <location>
        <begin position="198"/>
        <end position="207"/>
    </location>
</feature>
<protein>
    <submittedName>
        <fullName evidence="2">Uncharacterized protein</fullName>
    </submittedName>
</protein>
<proteinExistence type="predicted"/>
<evidence type="ECO:0000313" key="2">
    <source>
        <dbReference type="EMBL" id="EUD68838.1"/>
    </source>
</evidence>
<sequence>MYLLKKRLELNHAGRISSVVLLRNPPRGVVKIRVKNFAYAKSIYECSTLEGDVQHTDTSQGVNIKRTITPKFLPHGTDSTSTYNENLRSVFFSNSMDDVKVYFDNNFNEMKNHEYVYLLFKMYEIIFSNFYKTYQSCDILRLDNPQFRFVTFDQYVDDWVGRYGGGSRQSGIGTAGENEIIFYENDEQNGICDRILDSEGSSPSSPVSHKRGKDHLTLDDSERLKETKGEVHNIEGQNYVINTSLPDGVDDHTASSYYSPQVNLNTLIQIHLNYVQYIEKFNIKESTWKDYVSSFMTKQYEELYRNVLNVIYKKIFFFSCKDVINYLYVTKRINLLSIREVSILAENVILQNMKHLDEESLVKVGYIYLNNSNKEKNIHHIGRYGSKNFLETYLSLVQMKVKSMSNENFVKILEYVSKNNYKHVQIFRDLKGEVYKRYNNLTPEQMVKLFFLYSQNMNAADDVLMRNFVKAIVDMFSPEGEEAEGAALAAGVGCQERRELDKLGQLHQSDQLDQLHKSDMLHQFTEGTGERHHPAEGLPLSVLLNGIWTSAKYFKDSPFLLIKSEKVILENIKNFSANTVSMLIWSYSMVEGKNPQVRFSNEFYFELKERALQLHRVMTPKQLSNSVLGLAITVGRTVSWDGRVDTEMHEVVERHLLSMGGASERGVISIGGASKSEVSSIGGKPNVHAAGGSSRFLNLFSSEDLSNLCYAYSLVRSGSRELHSLIQSAILKKQSDLSPQEIAKIAYAYGNMYFYASYTLLSSLQYEILQRMHQFSHHEICDILWCYCVNRFLDANFWKCLLRAIDMEKLGDPRCCLLYSSLSYVNLIDSSILDSYNTLRVFHLVSEHYWRFQNEEYLHSFADDVVDAMCKENALVRGRSGRNGQKGAEEVHTGGEESHTHIRSSNRDRPFQCIKKAYDYEGFLIDIYFEYMDSPYAVFLYSALNTSSGGYPLGESVLKARYFRRKNIRTVHLLHSIWSDYRGNPIDLLHAQL</sequence>
<accession>W7ABZ1</accession>
<name>W7ABZ1_9APIC</name>
<evidence type="ECO:0000256" key="1">
    <source>
        <dbReference type="SAM" id="MobiDB-lite"/>
    </source>
</evidence>
<feature type="region of interest" description="Disordered" evidence="1">
    <location>
        <begin position="881"/>
        <end position="905"/>
    </location>
</feature>
<keyword evidence="3" id="KW-1185">Reference proteome</keyword>
<dbReference type="AlphaFoldDB" id="W7ABZ1"/>
<feature type="compositionally biased region" description="Basic and acidic residues" evidence="1">
    <location>
        <begin position="887"/>
        <end position="905"/>
    </location>
</feature>
<dbReference type="RefSeq" id="XP_008814364.1">
    <property type="nucleotide sequence ID" value="XM_008816142.1"/>
</dbReference>
<evidence type="ECO:0000313" key="3">
    <source>
        <dbReference type="Proteomes" id="UP000030640"/>
    </source>
</evidence>